<keyword evidence="2" id="KW-1003">Cell membrane</keyword>
<evidence type="ECO:0000259" key="8">
    <source>
        <dbReference type="Pfam" id="PF02687"/>
    </source>
</evidence>
<evidence type="ECO:0000256" key="5">
    <source>
        <dbReference type="ARBA" id="ARBA00023136"/>
    </source>
</evidence>
<feature type="domain" description="MacB-like periplasmic core" evidence="9">
    <location>
        <begin position="18"/>
        <end position="237"/>
    </location>
</feature>
<dbReference type="InterPro" id="IPR050250">
    <property type="entry name" value="Macrolide_Exporter_MacB"/>
</dbReference>
<organism evidence="10 11">
    <name type="scientific">Halanaerobium saccharolyticum</name>
    <dbReference type="NCBI Taxonomy" id="43595"/>
    <lineage>
        <taxon>Bacteria</taxon>
        <taxon>Bacillati</taxon>
        <taxon>Bacillota</taxon>
        <taxon>Clostridia</taxon>
        <taxon>Halanaerobiales</taxon>
        <taxon>Halanaerobiaceae</taxon>
        <taxon>Halanaerobium</taxon>
    </lineage>
</organism>
<evidence type="ECO:0000256" key="7">
    <source>
        <dbReference type="SAM" id="Phobius"/>
    </source>
</evidence>
<dbReference type="OrthoDB" id="9770036at2"/>
<dbReference type="Pfam" id="PF02687">
    <property type="entry name" value="FtsX"/>
    <property type="match status" value="1"/>
</dbReference>
<evidence type="ECO:0000256" key="3">
    <source>
        <dbReference type="ARBA" id="ARBA00022692"/>
    </source>
</evidence>
<dbReference type="RefSeq" id="WP_111571581.1">
    <property type="nucleotide sequence ID" value="NZ_QLME01000005.1"/>
</dbReference>
<evidence type="ECO:0000256" key="4">
    <source>
        <dbReference type="ARBA" id="ARBA00022989"/>
    </source>
</evidence>
<accession>A0A4R7YRX7</accession>
<dbReference type="Pfam" id="PF12704">
    <property type="entry name" value="MacB_PCD"/>
    <property type="match status" value="1"/>
</dbReference>
<comment type="caution">
    <text evidence="10">The sequence shown here is derived from an EMBL/GenBank/DDBJ whole genome shotgun (WGS) entry which is preliminary data.</text>
</comment>
<dbReference type="InterPro" id="IPR025857">
    <property type="entry name" value="MacB_PCD"/>
</dbReference>
<comment type="subcellular location">
    <subcellularLocation>
        <location evidence="1">Cell membrane</location>
        <topology evidence="1">Multi-pass membrane protein</topology>
    </subcellularLocation>
</comment>
<name>A0A4R7YRX7_9FIRM</name>
<evidence type="ECO:0000259" key="9">
    <source>
        <dbReference type="Pfam" id="PF12704"/>
    </source>
</evidence>
<dbReference type="EMBL" id="SODA01000028">
    <property type="protein sequence ID" value="TDW00487.1"/>
    <property type="molecule type" value="Genomic_DNA"/>
</dbReference>
<dbReference type="GO" id="GO:0005886">
    <property type="term" value="C:plasma membrane"/>
    <property type="evidence" value="ECO:0007669"/>
    <property type="project" value="UniProtKB-SubCell"/>
</dbReference>
<feature type="domain" description="ABC3 transporter permease C-terminal" evidence="8">
    <location>
        <begin position="311"/>
        <end position="424"/>
    </location>
</feature>
<dbReference type="InterPro" id="IPR003838">
    <property type="entry name" value="ABC3_permease_C"/>
</dbReference>
<keyword evidence="4 7" id="KW-1133">Transmembrane helix</keyword>
<gene>
    <name evidence="10" type="ORF">C8C77_12846</name>
</gene>
<evidence type="ECO:0000313" key="11">
    <source>
        <dbReference type="Proteomes" id="UP000294697"/>
    </source>
</evidence>
<dbReference type="Proteomes" id="UP000294697">
    <property type="component" value="Unassembled WGS sequence"/>
</dbReference>
<dbReference type="PANTHER" id="PTHR30572:SF4">
    <property type="entry name" value="ABC TRANSPORTER PERMEASE YTRF"/>
    <property type="match status" value="1"/>
</dbReference>
<feature type="transmembrane region" description="Helical" evidence="7">
    <location>
        <begin position="306"/>
        <end position="328"/>
    </location>
</feature>
<sequence length="430" mass="47088">MFFRMIRRLFSRGLKSKLLAILAITFGASLMTAMLSVTLDIGDKLNKELKSFGSNIVIVPESKSLPVKIDGVDFTPLEKNKKYIDEKDITNIKMIFWRHNIVDFAPYLTATAEINNKQVPIVGTWFKNNVKIPTGERFDFGVKKLKSWWEVEGDWITNGGSKDEALIGLKFAEKMNIKPGDQFEVTINNNGTLLSKKLTAKGILKTGDQAESKIYVPLDTLQSITGLENKVEEIEVSALTTPENKLARRAKADPDSLTTAEFDTWYCTAYVSSIIYQIEESIPGVVGKEVRQITQGEGQILNKMSLLMLLVTITALISSGLGISSIMTTRVLERQQEIGLLKAIGASNLAVIALFTVEISLVGLIGGLFGYGLGNIFATIIGQQVFGTAISVKLLVLPLTLVMAIIVALVGSSSPLRMALKLDPAEVLRG</sequence>
<evidence type="ECO:0000313" key="10">
    <source>
        <dbReference type="EMBL" id="TDW00487.1"/>
    </source>
</evidence>
<keyword evidence="3 7" id="KW-0812">Transmembrane</keyword>
<comment type="similarity">
    <text evidence="6">Belongs to the ABC-4 integral membrane protein family.</text>
</comment>
<dbReference type="PANTHER" id="PTHR30572">
    <property type="entry name" value="MEMBRANE COMPONENT OF TRANSPORTER-RELATED"/>
    <property type="match status" value="1"/>
</dbReference>
<protein>
    <submittedName>
        <fullName evidence="10">Putative ABC transport system permease protein</fullName>
    </submittedName>
</protein>
<dbReference type="AlphaFoldDB" id="A0A4R7YRX7"/>
<keyword evidence="5 7" id="KW-0472">Membrane</keyword>
<evidence type="ECO:0000256" key="6">
    <source>
        <dbReference type="ARBA" id="ARBA00038076"/>
    </source>
</evidence>
<proteinExistence type="inferred from homology"/>
<dbReference type="GO" id="GO:0022857">
    <property type="term" value="F:transmembrane transporter activity"/>
    <property type="evidence" value="ECO:0007669"/>
    <property type="project" value="TreeGrafter"/>
</dbReference>
<feature type="transmembrane region" description="Helical" evidence="7">
    <location>
        <begin position="349"/>
        <end position="373"/>
    </location>
</feature>
<reference evidence="10 11" key="1">
    <citation type="submission" date="2019-03" db="EMBL/GenBank/DDBJ databases">
        <title>Subsurface microbial communities from deep shales in Ohio and West Virginia, USA.</title>
        <authorList>
            <person name="Wrighton K."/>
        </authorList>
    </citation>
    <scope>NUCLEOTIDE SEQUENCE [LARGE SCALE GENOMIC DNA]</scope>
    <source>
        <strain evidence="10 11">MSL9.2</strain>
    </source>
</reference>
<feature type="transmembrane region" description="Helical" evidence="7">
    <location>
        <begin position="385"/>
        <end position="411"/>
    </location>
</feature>
<evidence type="ECO:0000256" key="2">
    <source>
        <dbReference type="ARBA" id="ARBA00022475"/>
    </source>
</evidence>
<evidence type="ECO:0000256" key="1">
    <source>
        <dbReference type="ARBA" id="ARBA00004651"/>
    </source>
</evidence>